<evidence type="ECO:0000313" key="2">
    <source>
        <dbReference type="EMBL" id="OXM50889.1"/>
    </source>
</evidence>
<name>A0A229RWM1_9PSEU</name>
<keyword evidence="3" id="KW-1185">Reference proteome</keyword>
<keyword evidence="1" id="KW-0472">Membrane</keyword>
<feature type="transmembrane region" description="Helical" evidence="1">
    <location>
        <begin position="47"/>
        <end position="64"/>
    </location>
</feature>
<accession>A0A229RWM1</accession>
<feature type="transmembrane region" description="Helical" evidence="1">
    <location>
        <begin position="12"/>
        <end position="32"/>
    </location>
</feature>
<dbReference type="AlphaFoldDB" id="A0A229RWM1"/>
<organism evidence="2 3">
    <name type="scientific">Amycolatopsis thailandensis</name>
    <dbReference type="NCBI Taxonomy" id="589330"/>
    <lineage>
        <taxon>Bacteria</taxon>
        <taxon>Bacillati</taxon>
        <taxon>Actinomycetota</taxon>
        <taxon>Actinomycetes</taxon>
        <taxon>Pseudonocardiales</taxon>
        <taxon>Pseudonocardiaceae</taxon>
        <taxon>Amycolatopsis</taxon>
    </lineage>
</organism>
<gene>
    <name evidence="2" type="ORF">CFP71_26425</name>
</gene>
<dbReference type="RefSeq" id="WP_093936644.1">
    <property type="nucleotide sequence ID" value="NZ_JBHUSO010000192.1"/>
</dbReference>
<proteinExistence type="predicted"/>
<evidence type="ECO:0000313" key="3">
    <source>
        <dbReference type="Proteomes" id="UP000215223"/>
    </source>
</evidence>
<keyword evidence="1" id="KW-1133">Transmembrane helix</keyword>
<sequence>MTAPPLTSRQRLLLVLLCFDALLLGLLELFFLPLRLDGIVLPKLGDFPMPVTVVLAVITTPLLVRTTAKVVRPSFSVIPLLVWVLVVLGMGVTGPGNDLVLIQDWRALLLIGGGALPGALALGGGLGMAAKAVKGDSGG</sequence>
<protein>
    <submittedName>
        <fullName evidence="2">Uncharacterized protein</fullName>
    </submittedName>
</protein>
<keyword evidence="1" id="KW-0812">Transmembrane</keyword>
<feature type="transmembrane region" description="Helical" evidence="1">
    <location>
        <begin position="76"/>
        <end position="95"/>
    </location>
</feature>
<dbReference type="EMBL" id="NMQT01000096">
    <property type="protein sequence ID" value="OXM50889.1"/>
    <property type="molecule type" value="Genomic_DNA"/>
</dbReference>
<dbReference type="Proteomes" id="UP000215223">
    <property type="component" value="Unassembled WGS sequence"/>
</dbReference>
<dbReference type="OrthoDB" id="3699727at2"/>
<comment type="caution">
    <text evidence="2">The sequence shown here is derived from an EMBL/GenBank/DDBJ whole genome shotgun (WGS) entry which is preliminary data.</text>
</comment>
<evidence type="ECO:0000256" key="1">
    <source>
        <dbReference type="SAM" id="Phobius"/>
    </source>
</evidence>
<reference evidence="2 3" key="1">
    <citation type="submission" date="2017-07" db="EMBL/GenBank/DDBJ databases">
        <title>Amycolatopsis thailandensis Genome sequencing and assembly.</title>
        <authorList>
            <person name="Kaur N."/>
            <person name="Mayilraj S."/>
        </authorList>
    </citation>
    <scope>NUCLEOTIDE SEQUENCE [LARGE SCALE GENOMIC DNA]</scope>
    <source>
        <strain evidence="2 3">JCM 16380</strain>
    </source>
</reference>
<feature type="transmembrane region" description="Helical" evidence="1">
    <location>
        <begin position="107"/>
        <end position="130"/>
    </location>
</feature>